<reference evidence="2 3" key="2">
    <citation type="submission" date="2016-08" db="EMBL/GenBank/DDBJ databases">
        <title>Pervasive Adenine N6-methylation of Active Genes in Fungi.</title>
        <authorList>
            <consortium name="DOE Joint Genome Institute"/>
            <person name="Mondo S.J."/>
            <person name="Dannebaum R.O."/>
            <person name="Kuo R.C."/>
            <person name="Labutti K."/>
            <person name="Haridas S."/>
            <person name="Kuo A."/>
            <person name="Salamov A."/>
            <person name="Ahrendt S.R."/>
            <person name="Lipzen A."/>
            <person name="Sullivan W."/>
            <person name="Andreopoulos W.B."/>
            <person name="Clum A."/>
            <person name="Lindquist E."/>
            <person name="Daum C."/>
            <person name="Ramamoorthy G.K."/>
            <person name="Gryganskyi A."/>
            <person name="Culley D."/>
            <person name="Magnuson J.K."/>
            <person name="James T.Y."/>
            <person name="O'Malley M.A."/>
            <person name="Stajich J.E."/>
            <person name="Spatafora J.W."/>
            <person name="Visel A."/>
            <person name="Grigoriev I.V."/>
        </authorList>
    </citation>
    <scope>NUCLEOTIDE SEQUENCE [LARGE SCALE GENOMIC DNA]</scope>
    <source>
        <strain evidence="2 3">S4</strain>
    </source>
</reference>
<gene>
    <name evidence="2" type="ORF">BCR32DRAFT_244419</name>
</gene>
<dbReference type="OrthoDB" id="447953at2759"/>
<dbReference type="EMBL" id="MCFG01000103">
    <property type="protein sequence ID" value="ORX82102.1"/>
    <property type="molecule type" value="Genomic_DNA"/>
</dbReference>
<evidence type="ECO:0000256" key="1">
    <source>
        <dbReference type="SAM" id="Coils"/>
    </source>
</evidence>
<keyword evidence="1" id="KW-0175">Coiled coil</keyword>
<proteinExistence type="predicted"/>
<accession>A0A1Y1X8P8</accession>
<dbReference type="AlphaFoldDB" id="A0A1Y1X8P8"/>
<name>A0A1Y1X8P8_9FUNG</name>
<evidence type="ECO:0000313" key="3">
    <source>
        <dbReference type="Proteomes" id="UP000193944"/>
    </source>
</evidence>
<reference evidence="2 3" key="1">
    <citation type="submission" date="2016-08" db="EMBL/GenBank/DDBJ databases">
        <title>A Parts List for Fungal Cellulosomes Revealed by Comparative Genomics.</title>
        <authorList>
            <consortium name="DOE Joint Genome Institute"/>
            <person name="Haitjema C.H."/>
            <person name="Gilmore S.P."/>
            <person name="Henske J.K."/>
            <person name="Solomon K.V."/>
            <person name="De Groot R."/>
            <person name="Kuo A."/>
            <person name="Mondo S.J."/>
            <person name="Salamov A.A."/>
            <person name="Labutti K."/>
            <person name="Zhao Z."/>
            <person name="Chiniquy J."/>
            <person name="Barry K."/>
            <person name="Brewer H.M."/>
            <person name="Purvine S.O."/>
            <person name="Wright A.T."/>
            <person name="Boxma B."/>
            <person name="Van Alen T."/>
            <person name="Hackstein J.H."/>
            <person name="Baker S.E."/>
            <person name="Grigoriev I.V."/>
            <person name="O'Malley M.A."/>
        </authorList>
    </citation>
    <scope>NUCLEOTIDE SEQUENCE [LARGE SCALE GENOMIC DNA]</scope>
    <source>
        <strain evidence="2 3">S4</strain>
    </source>
</reference>
<feature type="coiled-coil region" evidence="1">
    <location>
        <begin position="269"/>
        <end position="402"/>
    </location>
</feature>
<dbReference type="Proteomes" id="UP000193944">
    <property type="component" value="Unassembled WGS sequence"/>
</dbReference>
<sequence length="437" mass="52617">MTFVEAITGRIIHINENISNELIPIEIQNILLYQPSDQIYLLSNGKEKQKLKNQYEIWHSLSSHLNEQLIKVQETYNSYNQSIKDYFTKFEFLLNCYDDDIAIIQELPASLINSKQILDAIPRERIEMMSILVDKTKRIQTISNDKYIFDMDLVKLIKYMKIIDAHFNQIDYLHNIPIFWYATLLEIIRRKRYNSLIHLKFAVFKDQLYYQEKKRKNEYNKQFQQFFNLNYVTEHEDLINCIIKNYKHDEYQNYGTSLYPIIEKMKSYIQEIEDFIEDENNKYKNSKNEKTDSVEYYEKQINELKTQTTQLNEKIEQMNQSFESEKQSLINNINELKKENEYLVNSLNEEKESKKLIENENNVLKEDNESFRKSIDQLKNELESVKQLLIIKEEELKNIQKSTPLINSNDSMNFNEEIQLKKGHHYYLVKVNPYINK</sequence>
<evidence type="ECO:0000313" key="2">
    <source>
        <dbReference type="EMBL" id="ORX82102.1"/>
    </source>
</evidence>
<comment type="caution">
    <text evidence="2">The sequence shown here is derived from an EMBL/GenBank/DDBJ whole genome shotgun (WGS) entry which is preliminary data.</text>
</comment>
<keyword evidence="3" id="KW-1185">Reference proteome</keyword>
<protein>
    <submittedName>
        <fullName evidence="2">Uncharacterized protein</fullName>
    </submittedName>
</protein>
<organism evidence="2 3">
    <name type="scientific">Anaeromyces robustus</name>
    <dbReference type="NCBI Taxonomy" id="1754192"/>
    <lineage>
        <taxon>Eukaryota</taxon>
        <taxon>Fungi</taxon>
        <taxon>Fungi incertae sedis</taxon>
        <taxon>Chytridiomycota</taxon>
        <taxon>Chytridiomycota incertae sedis</taxon>
        <taxon>Neocallimastigomycetes</taxon>
        <taxon>Neocallimastigales</taxon>
        <taxon>Neocallimastigaceae</taxon>
        <taxon>Anaeromyces</taxon>
    </lineage>
</organism>